<dbReference type="PANTHER" id="PTHR33164:SF106">
    <property type="entry name" value="TRANSCRIPTIONAL REGULATORY PROTEIN"/>
    <property type="match status" value="1"/>
</dbReference>
<dbReference type="SMART" id="SM00347">
    <property type="entry name" value="HTH_MARR"/>
    <property type="match status" value="1"/>
</dbReference>
<organism evidence="2 3">
    <name type="scientific">Microbispora amethystogenes</name>
    <dbReference type="NCBI Taxonomy" id="1427754"/>
    <lineage>
        <taxon>Bacteria</taxon>
        <taxon>Bacillati</taxon>
        <taxon>Actinomycetota</taxon>
        <taxon>Actinomycetes</taxon>
        <taxon>Streptosporangiales</taxon>
        <taxon>Streptosporangiaceae</taxon>
        <taxon>Microbispora</taxon>
    </lineage>
</organism>
<gene>
    <name evidence="2" type="ORF">Mam01_29180</name>
</gene>
<comment type="caution">
    <text evidence="2">The sequence shown here is derived from an EMBL/GenBank/DDBJ whole genome shotgun (WGS) entry which is preliminary data.</text>
</comment>
<dbReference type="Gene3D" id="1.10.10.10">
    <property type="entry name" value="Winged helix-like DNA-binding domain superfamily/Winged helix DNA-binding domain"/>
    <property type="match status" value="1"/>
</dbReference>
<dbReference type="EMBL" id="BOOB01000018">
    <property type="protein sequence ID" value="GIH32754.1"/>
    <property type="molecule type" value="Genomic_DNA"/>
</dbReference>
<dbReference type="PROSITE" id="PS50995">
    <property type="entry name" value="HTH_MARR_2"/>
    <property type="match status" value="1"/>
</dbReference>
<dbReference type="CDD" id="cd00090">
    <property type="entry name" value="HTH_ARSR"/>
    <property type="match status" value="1"/>
</dbReference>
<accession>A0ABQ4FDD0</accession>
<proteinExistence type="predicted"/>
<dbReference type="Pfam" id="PF01047">
    <property type="entry name" value="MarR"/>
    <property type="match status" value="1"/>
</dbReference>
<dbReference type="InterPro" id="IPR011991">
    <property type="entry name" value="ArsR-like_HTH"/>
</dbReference>
<dbReference type="InterPro" id="IPR039422">
    <property type="entry name" value="MarR/SlyA-like"/>
</dbReference>
<protein>
    <recommendedName>
        <fullName evidence="1">HTH marR-type domain-containing protein</fullName>
    </recommendedName>
</protein>
<dbReference type="InterPro" id="IPR000835">
    <property type="entry name" value="HTH_MarR-typ"/>
</dbReference>
<dbReference type="InterPro" id="IPR036388">
    <property type="entry name" value="WH-like_DNA-bd_sf"/>
</dbReference>
<dbReference type="PANTHER" id="PTHR33164">
    <property type="entry name" value="TRANSCRIPTIONAL REGULATOR, MARR FAMILY"/>
    <property type="match status" value="1"/>
</dbReference>
<dbReference type="Proteomes" id="UP000651728">
    <property type="component" value="Unassembled WGS sequence"/>
</dbReference>
<sequence>MSAASSAARSARICSARSWLAAANGAGESPEKSGISSRKSFRTGPETAIAAHFGLGPTDLKCLNLARHETELTAGRLAELTGLSTSAVTALLDRLERGGFVERHRDTADRRKVLVRSTGRHEAVLTEIFGRVATAFASVADAYDDDQLELITGFVLRLNERAREFIPTLVRDLGS</sequence>
<reference evidence="2 3" key="1">
    <citation type="submission" date="2021-01" db="EMBL/GenBank/DDBJ databases">
        <title>Whole genome shotgun sequence of Microbispora amethystogenes NBRC 101907.</title>
        <authorList>
            <person name="Komaki H."/>
            <person name="Tamura T."/>
        </authorList>
    </citation>
    <scope>NUCLEOTIDE SEQUENCE [LARGE SCALE GENOMIC DNA]</scope>
    <source>
        <strain evidence="2 3">NBRC 101907</strain>
    </source>
</reference>
<evidence type="ECO:0000313" key="3">
    <source>
        <dbReference type="Proteomes" id="UP000651728"/>
    </source>
</evidence>
<dbReference type="SUPFAM" id="SSF46785">
    <property type="entry name" value="Winged helix' DNA-binding domain"/>
    <property type="match status" value="1"/>
</dbReference>
<keyword evidence="3" id="KW-1185">Reference proteome</keyword>
<dbReference type="PRINTS" id="PR00598">
    <property type="entry name" value="HTHMARR"/>
</dbReference>
<feature type="domain" description="HTH marR-type" evidence="1">
    <location>
        <begin position="1"/>
        <end position="160"/>
    </location>
</feature>
<evidence type="ECO:0000259" key="1">
    <source>
        <dbReference type="PROSITE" id="PS50995"/>
    </source>
</evidence>
<evidence type="ECO:0000313" key="2">
    <source>
        <dbReference type="EMBL" id="GIH32754.1"/>
    </source>
</evidence>
<name>A0ABQ4FDD0_9ACTN</name>
<dbReference type="InterPro" id="IPR036390">
    <property type="entry name" value="WH_DNA-bd_sf"/>
</dbReference>